<dbReference type="AlphaFoldDB" id="A0A4Y6UWV1"/>
<name>A0A4Y6UWV1_SACBS</name>
<gene>
    <name evidence="1" type="ORF">FFV09_09185</name>
</gene>
<dbReference type="InterPro" id="IPR025916">
    <property type="entry name" value="YdjO"/>
</dbReference>
<dbReference type="Proteomes" id="UP000316968">
    <property type="component" value="Chromosome"/>
</dbReference>
<reference evidence="1 2" key="1">
    <citation type="submission" date="2019-06" db="EMBL/GenBank/DDBJ databases">
        <title>Saccharibacillus brassicae sp. nov., an endophytic bacterium isolated from Chinese cabbage seeds (Brassica pekinensis).</title>
        <authorList>
            <person name="Jiang L."/>
            <person name="Lee J."/>
            <person name="Kim S.W."/>
        </authorList>
    </citation>
    <scope>NUCLEOTIDE SEQUENCE [LARGE SCALE GENOMIC DNA]</scope>
    <source>
        <strain evidence="2">KCTC 43072 / ATSA2</strain>
    </source>
</reference>
<evidence type="ECO:0000313" key="2">
    <source>
        <dbReference type="Proteomes" id="UP000316968"/>
    </source>
</evidence>
<accession>A0A4Y6UWV1</accession>
<dbReference type="OrthoDB" id="1955171at2"/>
<proteinExistence type="predicted"/>
<protein>
    <submittedName>
        <fullName evidence="1">Cold-shock protein</fullName>
    </submittedName>
</protein>
<dbReference type="EMBL" id="CP041217">
    <property type="protein sequence ID" value="QDH21008.1"/>
    <property type="molecule type" value="Genomic_DNA"/>
</dbReference>
<sequence>MYFRKKQDEELVKESTAVWTCEQEDCKGWMRDNFSFEDEPKCPICSSSMKRDTKMLPVLANPTGDPKAQNK</sequence>
<dbReference type="RefSeq" id="WP_141447556.1">
    <property type="nucleotide sequence ID" value="NZ_CBCSAZ010000002.1"/>
</dbReference>
<organism evidence="1 2">
    <name type="scientific">Saccharibacillus brassicae</name>
    <dbReference type="NCBI Taxonomy" id="2583377"/>
    <lineage>
        <taxon>Bacteria</taxon>
        <taxon>Bacillati</taxon>
        <taxon>Bacillota</taxon>
        <taxon>Bacilli</taxon>
        <taxon>Bacillales</taxon>
        <taxon>Paenibacillaceae</taxon>
        <taxon>Saccharibacillus</taxon>
    </lineage>
</organism>
<evidence type="ECO:0000313" key="1">
    <source>
        <dbReference type="EMBL" id="QDH21008.1"/>
    </source>
</evidence>
<dbReference type="Pfam" id="PF14169">
    <property type="entry name" value="YdjO"/>
    <property type="match status" value="1"/>
</dbReference>
<dbReference type="KEGG" id="saca:FFV09_09185"/>
<keyword evidence="2" id="KW-1185">Reference proteome</keyword>